<dbReference type="Proteomes" id="UP001428341">
    <property type="component" value="Unassembled WGS sequence"/>
</dbReference>
<evidence type="ECO:0000313" key="2">
    <source>
        <dbReference type="Proteomes" id="UP001428341"/>
    </source>
</evidence>
<proteinExistence type="predicted"/>
<evidence type="ECO:0000313" key="1">
    <source>
        <dbReference type="EMBL" id="KAK9197890.1"/>
    </source>
</evidence>
<keyword evidence="2" id="KW-1185">Reference proteome</keyword>
<accession>A0AAP0M7Z2</accession>
<protein>
    <submittedName>
        <fullName evidence="1">Uncharacterized protein</fullName>
    </submittedName>
</protein>
<dbReference type="AlphaFoldDB" id="A0AAP0M7Z2"/>
<dbReference type="EMBL" id="JBCGBO010000005">
    <property type="protein sequence ID" value="KAK9197890.1"/>
    <property type="molecule type" value="Genomic_DNA"/>
</dbReference>
<sequence length="86" mass="9161">MQAEIHDSTAGGNFVTLTLTSRISVGEQNPPKILEAEVYCEADESGGLCIEGHSSDHAIHSSVPQVQRIVIDPSRIGAGSFKLKDN</sequence>
<name>A0AAP0M7Z2_9ROSI</name>
<organism evidence="1 2">
    <name type="scientific">Citrus x changshan-huyou</name>
    <dbReference type="NCBI Taxonomy" id="2935761"/>
    <lineage>
        <taxon>Eukaryota</taxon>
        <taxon>Viridiplantae</taxon>
        <taxon>Streptophyta</taxon>
        <taxon>Embryophyta</taxon>
        <taxon>Tracheophyta</taxon>
        <taxon>Spermatophyta</taxon>
        <taxon>Magnoliopsida</taxon>
        <taxon>eudicotyledons</taxon>
        <taxon>Gunneridae</taxon>
        <taxon>Pentapetalae</taxon>
        <taxon>rosids</taxon>
        <taxon>malvids</taxon>
        <taxon>Sapindales</taxon>
        <taxon>Rutaceae</taxon>
        <taxon>Aurantioideae</taxon>
        <taxon>Citrus</taxon>
    </lineage>
</organism>
<reference evidence="1 2" key="1">
    <citation type="submission" date="2024-05" db="EMBL/GenBank/DDBJ databases">
        <title>Haplotype-resolved chromosome-level genome assembly of Huyou (Citrus changshanensis).</title>
        <authorList>
            <person name="Miao C."/>
            <person name="Chen W."/>
            <person name="Wu Y."/>
            <person name="Wang L."/>
            <person name="Zhao S."/>
            <person name="Grierson D."/>
            <person name="Xu C."/>
            <person name="Chen K."/>
        </authorList>
    </citation>
    <scope>NUCLEOTIDE SEQUENCE [LARGE SCALE GENOMIC DNA]</scope>
    <source>
        <strain evidence="1">01-14</strain>
        <tissue evidence="1">Leaf</tissue>
    </source>
</reference>
<comment type="caution">
    <text evidence="1">The sequence shown here is derived from an EMBL/GenBank/DDBJ whole genome shotgun (WGS) entry which is preliminary data.</text>
</comment>
<gene>
    <name evidence="1" type="ORF">WN944_013073</name>
</gene>